<keyword evidence="1" id="KW-0547">Nucleotide-binding</keyword>
<evidence type="ECO:0000256" key="2">
    <source>
        <dbReference type="ARBA" id="ARBA00022840"/>
    </source>
</evidence>
<dbReference type="InterPro" id="IPR058031">
    <property type="entry name" value="AAA_lid_NorR"/>
</dbReference>
<dbReference type="PANTHER" id="PTHR32071">
    <property type="entry name" value="TRANSCRIPTIONAL REGULATORY PROTEIN"/>
    <property type="match status" value="1"/>
</dbReference>
<dbReference type="SUPFAM" id="SSF46689">
    <property type="entry name" value="Homeodomain-like"/>
    <property type="match status" value="1"/>
</dbReference>
<dbReference type="Gene3D" id="1.10.10.60">
    <property type="entry name" value="Homeodomain-like"/>
    <property type="match status" value="1"/>
</dbReference>
<keyword evidence="7" id="KW-1185">Reference proteome</keyword>
<dbReference type="InterPro" id="IPR027417">
    <property type="entry name" value="P-loop_NTPase"/>
</dbReference>
<dbReference type="InterPro" id="IPR002078">
    <property type="entry name" value="Sigma_54_int"/>
</dbReference>
<evidence type="ECO:0000259" key="5">
    <source>
        <dbReference type="PROSITE" id="PS50045"/>
    </source>
</evidence>
<dbReference type="PRINTS" id="PR01590">
    <property type="entry name" value="HTHFIS"/>
</dbReference>
<dbReference type="SUPFAM" id="SSF52540">
    <property type="entry name" value="P-loop containing nucleoside triphosphate hydrolases"/>
    <property type="match status" value="1"/>
</dbReference>
<evidence type="ECO:0000313" key="7">
    <source>
        <dbReference type="Proteomes" id="UP000182762"/>
    </source>
</evidence>
<keyword evidence="2" id="KW-0067">ATP-binding</keyword>
<dbReference type="Pfam" id="PF02954">
    <property type="entry name" value="HTH_8"/>
    <property type="match status" value="1"/>
</dbReference>
<dbReference type="InterPro" id="IPR025944">
    <property type="entry name" value="Sigma_54_int_dom_CS"/>
</dbReference>
<protein>
    <submittedName>
        <fullName evidence="6">Regulatory protein, Fis family</fullName>
    </submittedName>
</protein>
<proteinExistence type="predicted"/>
<sequence>MAEGTFRSDLFYRLNVISTRVPPLRERMEDIPILVYDFLKEFSSIYNKSIPTIHQEVFNRLCEYNWPGNIRELRNLIERMVVLHEGNEIFEQDINQLLPNKMVSSKSFNSITPSLTEEKESLERERILQTLEKTYRNKSITAKELGMSRATLYKKMKKYGISFTK</sequence>
<feature type="domain" description="Sigma-54 factor interaction" evidence="5">
    <location>
        <begin position="1"/>
        <end position="82"/>
    </location>
</feature>
<dbReference type="InterPro" id="IPR009057">
    <property type="entry name" value="Homeodomain-like_sf"/>
</dbReference>
<dbReference type="Gene3D" id="1.10.8.60">
    <property type="match status" value="1"/>
</dbReference>
<evidence type="ECO:0000313" key="6">
    <source>
        <dbReference type="EMBL" id="SFQ85979.1"/>
    </source>
</evidence>
<dbReference type="EMBL" id="FOXX01000017">
    <property type="protein sequence ID" value="SFQ85979.1"/>
    <property type="molecule type" value="Genomic_DNA"/>
</dbReference>
<dbReference type="PROSITE" id="PS50045">
    <property type="entry name" value="SIGMA54_INTERACT_4"/>
    <property type="match status" value="1"/>
</dbReference>
<dbReference type="Proteomes" id="UP000182762">
    <property type="component" value="Unassembled WGS sequence"/>
</dbReference>
<organism evidence="6 7">
    <name type="scientific">Priestia endophytica DSM 13796</name>
    <dbReference type="NCBI Taxonomy" id="1121089"/>
    <lineage>
        <taxon>Bacteria</taxon>
        <taxon>Bacillati</taxon>
        <taxon>Bacillota</taxon>
        <taxon>Bacilli</taxon>
        <taxon>Bacillales</taxon>
        <taxon>Bacillaceae</taxon>
        <taxon>Priestia</taxon>
    </lineage>
</organism>
<name>A0A1I6BYG7_9BACI</name>
<evidence type="ECO:0000256" key="3">
    <source>
        <dbReference type="ARBA" id="ARBA00023015"/>
    </source>
</evidence>
<evidence type="ECO:0000256" key="4">
    <source>
        <dbReference type="ARBA" id="ARBA00023163"/>
    </source>
</evidence>
<comment type="caution">
    <text evidence="6">The sequence shown here is derived from an EMBL/GenBank/DDBJ whole genome shotgun (WGS) entry which is preliminary data.</text>
</comment>
<dbReference type="PANTHER" id="PTHR32071:SF57">
    <property type="entry name" value="C4-DICARBOXYLATE TRANSPORT TRANSCRIPTIONAL REGULATORY PROTEIN DCTD"/>
    <property type="match status" value="1"/>
</dbReference>
<evidence type="ECO:0000256" key="1">
    <source>
        <dbReference type="ARBA" id="ARBA00022741"/>
    </source>
</evidence>
<gene>
    <name evidence="6" type="ORF">SAMN02745910_04520</name>
</gene>
<dbReference type="InterPro" id="IPR002197">
    <property type="entry name" value="HTH_Fis"/>
</dbReference>
<keyword evidence="3" id="KW-0805">Transcription regulation</keyword>
<dbReference type="PROSITE" id="PS00688">
    <property type="entry name" value="SIGMA54_INTERACT_3"/>
    <property type="match status" value="1"/>
</dbReference>
<dbReference type="Pfam" id="PF25601">
    <property type="entry name" value="AAA_lid_14"/>
    <property type="match status" value="1"/>
</dbReference>
<reference evidence="6 7" key="1">
    <citation type="submission" date="2016-10" db="EMBL/GenBank/DDBJ databases">
        <authorList>
            <person name="Varghese N."/>
            <person name="Submissions S."/>
        </authorList>
    </citation>
    <scope>NUCLEOTIDE SEQUENCE [LARGE SCALE GENOMIC DNA]</scope>
    <source>
        <strain evidence="6 7">DSM 13796</strain>
    </source>
</reference>
<keyword evidence="4" id="KW-0804">Transcription</keyword>
<accession>A0A1I6BYG7</accession>